<dbReference type="Gene3D" id="1.10.10.10">
    <property type="entry name" value="Winged helix-like DNA-binding domain superfamily/Winged helix DNA-binding domain"/>
    <property type="match status" value="1"/>
</dbReference>
<dbReference type="PANTHER" id="PTHR23131:SF2">
    <property type="entry name" value="LACTAMASE-LIKE PROTEIN APTB-RELATED"/>
    <property type="match status" value="1"/>
</dbReference>
<evidence type="ECO:0000256" key="5">
    <source>
        <dbReference type="ARBA" id="ARBA00022801"/>
    </source>
</evidence>
<dbReference type="GO" id="GO:0046872">
    <property type="term" value="F:metal ion binding"/>
    <property type="evidence" value="ECO:0007669"/>
    <property type="project" value="UniProtKB-KW"/>
</dbReference>
<evidence type="ECO:0000259" key="7">
    <source>
        <dbReference type="SMART" id="SM00849"/>
    </source>
</evidence>
<evidence type="ECO:0000256" key="2">
    <source>
        <dbReference type="ARBA" id="ARBA00005179"/>
    </source>
</evidence>
<feature type="domain" description="Metallo-beta-lactamase" evidence="7">
    <location>
        <begin position="52"/>
        <end position="208"/>
    </location>
</feature>
<evidence type="ECO:0000256" key="6">
    <source>
        <dbReference type="ARBA" id="ARBA00022833"/>
    </source>
</evidence>
<evidence type="ECO:0000313" key="9">
    <source>
        <dbReference type="Proteomes" id="UP000509510"/>
    </source>
</evidence>
<dbReference type="PANTHER" id="PTHR23131">
    <property type="entry name" value="ENDORIBONUCLEASE LACTB2"/>
    <property type="match status" value="1"/>
</dbReference>
<dbReference type="GO" id="GO:0016787">
    <property type="term" value="F:hydrolase activity"/>
    <property type="evidence" value="ECO:0007669"/>
    <property type="project" value="UniProtKB-KW"/>
</dbReference>
<dbReference type="Gene3D" id="3.60.15.10">
    <property type="entry name" value="Ribonuclease Z/Hydroxyacylglutathione hydrolase-like"/>
    <property type="match status" value="1"/>
</dbReference>
<name>A0A7H8QG62_TALRU</name>
<dbReference type="GeneID" id="55987556"/>
<dbReference type="AlphaFoldDB" id="A0A7H8QG62"/>
<accession>A0A7H8QG62</accession>
<keyword evidence="5" id="KW-0378">Hydrolase</keyword>
<dbReference type="CDD" id="cd07722">
    <property type="entry name" value="LACTB2-like_MBL-fold"/>
    <property type="match status" value="1"/>
</dbReference>
<dbReference type="RefSeq" id="XP_035339147.1">
    <property type="nucleotide sequence ID" value="XM_035483254.1"/>
</dbReference>
<comment type="cofactor">
    <cofactor evidence="1">
        <name>Zn(2+)</name>
        <dbReference type="ChEBI" id="CHEBI:29105"/>
    </cofactor>
</comment>
<proteinExistence type="inferred from homology"/>
<dbReference type="Pfam" id="PF00753">
    <property type="entry name" value="Lactamase_B"/>
    <property type="match status" value="1"/>
</dbReference>
<keyword evidence="9" id="KW-1185">Reference proteome</keyword>
<dbReference type="EMBL" id="CP055898">
    <property type="protein sequence ID" value="QKX52968.1"/>
    <property type="molecule type" value="Genomic_DNA"/>
</dbReference>
<evidence type="ECO:0000313" key="8">
    <source>
        <dbReference type="EMBL" id="QKX52968.1"/>
    </source>
</evidence>
<comment type="similarity">
    <text evidence="3">Belongs to the metallo-beta-lactamase superfamily.</text>
</comment>
<dbReference type="InterPro" id="IPR001279">
    <property type="entry name" value="Metallo-B-lactamas"/>
</dbReference>
<keyword evidence="4" id="KW-0479">Metal-binding</keyword>
<gene>
    <name evidence="8" type="ORF">TRUGW13939_00039</name>
</gene>
<evidence type="ECO:0000256" key="1">
    <source>
        <dbReference type="ARBA" id="ARBA00001947"/>
    </source>
</evidence>
<organism evidence="8 9">
    <name type="scientific">Talaromyces rugulosus</name>
    <name type="common">Penicillium rugulosum</name>
    <dbReference type="NCBI Taxonomy" id="121627"/>
    <lineage>
        <taxon>Eukaryota</taxon>
        <taxon>Fungi</taxon>
        <taxon>Dikarya</taxon>
        <taxon>Ascomycota</taxon>
        <taxon>Pezizomycotina</taxon>
        <taxon>Eurotiomycetes</taxon>
        <taxon>Eurotiomycetidae</taxon>
        <taxon>Eurotiales</taxon>
        <taxon>Trichocomaceae</taxon>
        <taxon>Talaromyces</taxon>
        <taxon>Talaromyces sect. Islandici</taxon>
    </lineage>
</organism>
<dbReference type="KEGG" id="trg:TRUGW13939_00039"/>
<dbReference type="InterPro" id="IPR047921">
    <property type="entry name" value="LACTB2-like_MBL-fold"/>
</dbReference>
<evidence type="ECO:0000256" key="3">
    <source>
        <dbReference type="ARBA" id="ARBA00007749"/>
    </source>
</evidence>
<dbReference type="OrthoDB" id="17458at2759"/>
<comment type="pathway">
    <text evidence="2">Secondary metabolite biosynthesis.</text>
</comment>
<dbReference type="SUPFAM" id="SSF56281">
    <property type="entry name" value="Metallo-hydrolase/oxidoreductase"/>
    <property type="match status" value="1"/>
</dbReference>
<dbReference type="SMART" id="SM00849">
    <property type="entry name" value="Lactamase_B"/>
    <property type="match status" value="1"/>
</dbReference>
<dbReference type="InterPro" id="IPR036388">
    <property type="entry name" value="WH-like_DNA-bd_sf"/>
</dbReference>
<dbReference type="GO" id="GO:0044550">
    <property type="term" value="P:secondary metabolite biosynthetic process"/>
    <property type="evidence" value="ECO:0007669"/>
    <property type="project" value="TreeGrafter"/>
</dbReference>
<dbReference type="Proteomes" id="UP000509510">
    <property type="component" value="Chromosome I"/>
</dbReference>
<evidence type="ECO:0000256" key="4">
    <source>
        <dbReference type="ARBA" id="ARBA00022723"/>
    </source>
</evidence>
<dbReference type="InterPro" id="IPR036866">
    <property type="entry name" value="RibonucZ/Hydroxyglut_hydro"/>
</dbReference>
<keyword evidence="6" id="KW-0862">Zinc</keyword>
<protein>
    <recommendedName>
        <fullName evidence="7">Metallo-beta-lactamase domain-containing protein</fullName>
    </recommendedName>
</protein>
<dbReference type="InterPro" id="IPR050662">
    <property type="entry name" value="Sec-metab_biosynth-thioest"/>
</dbReference>
<reference evidence="9" key="1">
    <citation type="submission" date="2020-06" db="EMBL/GenBank/DDBJ databases">
        <title>A chromosome-scale genome assembly of Talaromyces rugulosus W13939.</title>
        <authorList>
            <person name="Wang B."/>
            <person name="Guo L."/>
            <person name="Ye K."/>
            <person name="Wang L."/>
        </authorList>
    </citation>
    <scope>NUCLEOTIDE SEQUENCE [LARGE SCALE GENOMIC DNA]</scope>
    <source>
        <strain evidence="9">W13939</strain>
    </source>
</reference>
<dbReference type="FunFam" id="3.60.15.10:FF:000041">
    <property type="entry name" value="Metallo-beta-lactamase domain protein"/>
    <property type="match status" value="1"/>
</dbReference>
<sequence length="331" mass="36957">MPSALAKLNLSVWSDYLEAQASRIPVLPDVEHLSNRVVRVLGGNPSIMTLQGTNTYVVGTGRSRILIDTGQGEEFWIQHIKEVLESLSINISHVLLTHWHSDHTGGVPHFIEYRPEYSDRIYKSNPARDQKEIYDGQVFSVEGATVRAVFTPGHSHDHMCFKLDEENALFTGDNVLGHGQSVFEDLGLFTKSLSIMADLGCQLGYPGHGDIIRNLPRKMQEIVKQREYHERQICETLTMSKSKATLGASKSKGSLSIPGIARELYGAVKPEVYKLAIEPSLTGTLGKLAEDRKVAFEVVNGEKQWFIRERYARQVANKFLKQSSFDTAATS</sequence>